<comment type="similarity">
    <text evidence="1">In the C-terminal section; belongs to the class-I pyridoxal-phosphate-dependent aminotransferase family.</text>
</comment>
<evidence type="ECO:0000259" key="6">
    <source>
        <dbReference type="PROSITE" id="PS50949"/>
    </source>
</evidence>
<dbReference type="SUPFAM" id="SSF46785">
    <property type="entry name" value="Winged helix' DNA-binding domain"/>
    <property type="match status" value="1"/>
</dbReference>
<dbReference type="InterPro" id="IPR036390">
    <property type="entry name" value="WH_DNA-bd_sf"/>
</dbReference>
<keyword evidence="4" id="KW-0238">DNA-binding</keyword>
<dbReference type="InterPro" id="IPR004839">
    <property type="entry name" value="Aminotransferase_I/II_large"/>
</dbReference>
<comment type="caution">
    <text evidence="7">The sequence shown here is derived from an EMBL/GenBank/DDBJ whole genome shotgun (WGS) entry which is preliminary data.</text>
</comment>
<evidence type="ECO:0000313" key="7">
    <source>
        <dbReference type="EMBL" id="NKY23249.1"/>
    </source>
</evidence>
<dbReference type="GO" id="GO:0003677">
    <property type="term" value="F:DNA binding"/>
    <property type="evidence" value="ECO:0007669"/>
    <property type="project" value="UniProtKB-KW"/>
</dbReference>
<keyword evidence="8" id="KW-1185">Reference proteome</keyword>
<dbReference type="InterPro" id="IPR015421">
    <property type="entry name" value="PyrdxlP-dep_Trfase_major"/>
</dbReference>
<reference evidence="7 8" key="1">
    <citation type="submission" date="2020-04" db="EMBL/GenBank/DDBJ databases">
        <title>MicrobeNet Type strains.</title>
        <authorList>
            <person name="Nicholson A.C."/>
        </authorList>
    </citation>
    <scope>NUCLEOTIDE SEQUENCE [LARGE SCALE GENOMIC DNA]</scope>
    <source>
        <strain evidence="7 8">ATCC BAA-788</strain>
    </source>
</reference>
<dbReference type="SUPFAM" id="SSF53383">
    <property type="entry name" value="PLP-dependent transferases"/>
    <property type="match status" value="1"/>
</dbReference>
<dbReference type="Pfam" id="PF00392">
    <property type="entry name" value="GntR"/>
    <property type="match status" value="1"/>
</dbReference>
<name>A0A7X6KVW8_9CELL</name>
<evidence type="ECO:0000256" key="1">
    <source>
        <dbReference type="ARBA" id="ARBA00005384"/>
    </source>
</evidence>
<dbReference type="PROSITE" id="PS50949">
    <property type="entry name" value="HTH_GNTR"/>
    <property type="match status" value="1"/>
</dbReference>
<dbReference type="GO" id="GO:0030170">
    <property type="term" value="F:pyridoxal phosphate binding"/>
    <property type="evidence" value="ECO:0007669"/>
    <property type="project" value="InterPro"/>
</dbReference>
<dbReference type="GO" id="GO:0008483">
    <property type="term" value="F:transaminase activity"/>
    <property type="evidence" value="ECO:0007669"/>
    <property type="project" value="UniProtKB-KW"/>
</dbReference>
<organism evidence="7 8">
    <name type="scientific">Cellulomonas denverensis</name>
    <dbReference type="NCBI Taxonomy" id="264297"/>
    <lineage>
        <taxon>Bacteria</taxon>
        <taxon>Bacillati</taxon>
        <taxon>Actinomycetota</taxon>
        <taxon>Actinomycetes</taxon>
        <taxon>Micrococcales</taxon>
        <taxon>Cellulomonadaceae</taxon>
        <taxon>Cellulomonas</taxon>
    </lineage>
</organism>
<protein>
    <submittedName>
        <fullName evidence="7">PLP-dependent aminotransferase family protein</fullName>
    </submittedName>
</protein>
<dbReference type="CDD" id="cd07377">
    <property type="entry name" value="WHTH_GntR"/>
    <property type="match status" value="1"/>
</dbReference>
<dbReference type="InterPro" id="IPR015424">
    <property type="entry name" value="PyrdxlP-dep_Trfase"/>
</dbReference>
<evidence type="ECO:0000313" key="8">
    <source>
        <dbReference type="Proteomes" id="UP000581206"/>
    </source>
</evidence>
<dbReference type="SMART" id="SM00345">
    <property type="entry name" value="HTH_GNTR"/>
    <property type="match status" value="1"/>
</dbReference>
<dbReference type="RefSeq" id="WP_168630387.1">
    <property type="nucleotide sequence ID" value="NZ_BONL01000018.1"/>
</dbReference>
<dbReference type="GO" id="GO:0003700">
    <property type="term" value="F:DNA-binding transcription factor activity"/>
    <property type="evidence" value="ECO:0007669"/>
    <property type="project" value="InterPro"/>
</dbReference>
<dbReference type="Pfam" id="PF00155">
    <property type="entry name" value="Aminotran_1_2"/>
    <property type="match status" value="1"/>
</dbReference>
<evidence type="ECO:0000256" key="3">
    <source>
        <dbReference type="ARBA" id="ARBA00023015"/>
    </source>
</evidence>
<feature type="domain" description="HTH gntR-type" evidence="6">
    <location>
        <begin position="26"/>
        <end position="94"/>
    </location>
</feature>
<accession>A0A7X6KVW8</accession>
<keyword evidence="7" id="KW-0032">Aminotransferase</keyword>
<dbReference type="Proteomes" id="UP000581206">
    <property type="component" value="Unassembled WGS sequence"/>
</dbReference>
<dbReference type="CDD" id="cd00609">
    <property type="entry name" value="AAT_like"/>
    <property type="match status" value="1"/>
</dbReference>
<proteinExistence type="inferred from homology"/>
<evidence type="ECO:0000256" key="4">
    <source>
        <dbReference type="ARBA" id="ARBA00023125"/>
    </source>
</evidence>
<dbReference type="PRINTS" id="PR00035">
    <property type="entry name" value="HTHGNTR"/>
</dbReference>
<dbReference type="AlphaFoldDB" id="A0A7X6KVW8"/>
<keyword evidence="2" id="KW-0663">Pyridoxal phosphate</keyword>
<sequence length="480" mass="49926">MARLTADRRISGARTATVLGSWRRPGPAHAALSDALRRAVLAGSLPLATRLPAERELATALAVSRTTVTAAYDTLRAEGFLLSRQGAGTVTALPRRARSAPVPDGVGDAGIADLSIAASAAPPELHAAALAALDRLPAHAGLGYHPHGLPELREVIARRYTDRGTPTTPEQILVTTGAQHAIALLTRTQAGPGDRVVVEQPTYVHALDAVRAAGARAVPVPTGPEGTDLDLLESTLRQVAPRLVYLIPDHQNPTGGCLSGPERAAVRELARRTGTVIAGDEVLTDLTLDGPPPESWAGDGRNPRVLAIGSMSKSHWGGLRVGWLRGPAELTTRLALARRSADLGTPVLDQLIAAELLAAGPGAVPGRVDQLRAGRDLLVRLLGERLPQWRFTVPRGGQCLWVDLGAPVSSALSALALAHGVRVAPGPAFGVDGGLEDRLRLPFTAPPEVLERAVDGLALAWSALTGGVVPAAVPDRGVTV</sequence>
<keyword evidence="5" id="KW-0804">Transcription</keyword>
<gene>
    <name evidence="7" type="ORF">HGA03_11310</name>
</gene>
<dbReference type="InterPro" id="IPR036388">
    <property type="entry name" value="WH-like_DNA-bd_sf"/>
</dbReference>
<evidence type="ECO:0000256" key="5">
    <source>
        <dbReference type="ARBA" id="ARBA00023163"/>
    </source>
</evidence>
<dbReference type="PANTHER" id="PTHR46577:SF1">
    <property type="entry name" value="HTH-TYPE TRANSCRIPTIONAL REGULATORY PROTEIN GABR"/>
    <property type="match status" value="1"/>
</dbReference>
<keyword evidence="7" id="KW-0808">Transferase</keyword>
<dbReference type="InterPro" id="IPR000524">
    <property type="entry name" value="Tscrpt_reg_HTH_GntR"/>
</dbReference>
<dbReference type="InterPro" id="IPR051446">
    <property type="entry name" value="HTH_trans_reg/aminotransferase"/>
</dbReference>
<keyword evidence="3" id="KW-0805">Transcription regulation</keyword>
<dbReference type="EMBL" id="JAAXOX010000005">
    <property type="protein sequence ID" value="NKY23249.1"/>
    <property type="molecule type" value="Genomic_DNA"/>
</dbReference>
<evidence type="ECO:0000256" key="2">
    <source>
        <dbReference type="ARBA" id="ARBA00022898"/>
    </source>
</evidence>
<dbReference type="Gene3D" id="3.40.640.10">
    <property type="entry name" value="Type I PLP-dependent aspartate aminotransferase-like (Major domain)"/>
    <property type="match status" value="1"/>
</dbReference>
<dbReference type="PANTHER" id="PTHR46577">
    <property type="entry name" value="HTH-TYPE TRANSCRIPTIONAL REGULATORY PROTEIN GABR"/>
    <property type="match status" value="1"/>
</dbReference>
<dbReference type="Gene3D" id="1.10.10.10">
    <property type="entry name" value="Winged helix-like DNA-binding domain superfamily/Winged helix DNA-binding domain"/>
    <property type="match status" value="1"/>
</dbReference>